<accession>A0AAD6X2Q4</accession>
<comment type="caution">
    <text evidence="2">The sequence shown here is derived from an EMBL/GenBank/DDBJ whole genome shotgun (WGS) entry which is preliminary data.</text>
</comment>
<dbReference type="InterPro" id="IPR040632">
    <property type="entry name" value="Sulfotransfer_4"/>
</dbReference>
<organism evidence="2 3">
    <name type="scientific">Mycena alexandri</name>
    <dbReference type="NCBI Taxonomy" id="1745969"/>
    <lineage>
        <taxon>Eukaryota</taxon>
        <taxon>Fungi</taxon>
        <taxon>Dikarya</taxon>
        <taxon>Basidiomycota</taxon>
        <taxon>Agaricomycotina</taxon>
        <taxon>Agaricomycetes</taxon>
        <taxon>Agaricomycetidae</taxon>
        <taxon>Agaricales</taxon>
        <taxon>Marasmiineae</taxon>
        <taxon>Mycenaceae</taxon>
        <taxon>Mycena</taxon>
    </lineage>
</organism>
<evidence type="ECO:0000313" key="3">
    <source>
        <dbReference type="Proteomes" id="UP001218188"/>
    </source>
</evidence>
<evidence type="ECO:0000313" key="2">
    <source>
        <dbReference type="EMBL" id="KAJ7032676.1"/>
    </source>
</evidence>
<dbReference type="EMBL" id="JARJCM010000071">
    <property type="protein sequence ID" value="KAJ7032676.1"/>
    <property type="molecule type" value="Genomic_DNA"/>
</dbReference>
<proteinExistence type="predicted"/>
<dbReference type="Pfam" id="PF17784">
    <property type="entry name" value="Sulfotransfer_4"/>
    <property type="match status" value="1"/>
</dbReference>
<sequence length="142" mass="15943">MRDALEMLGRGRKVDKGHRCQLQVLWQGKTIWAPGVGSLAWALPSPASRPSSSEDLIATYPEAKACGAPKAQGSRRASTRRIPGKHSTLPKGVSRCSLGLWSQLQKEEESKERFTEHYDSVRRLVPRDWLLEYEVGEGWETL</sequence>
<dbReference type="Gene3D" id="3.40.50.300">
    <property type="entry name" value="P-loop containing nucleotide triphosphate hydrolases"/>
    <property type="match status" value="1"/>
</dbReference>
<dbReference type="Proteomes" id="UP001218188">
    <property type="component" value="Unassembled WGS sequence"/>
</dbReference>
<evidence type="ECO:0000256" key="1">
    <source>
        <dbReference type="SAM" id="MobiDB-lite"/>
    </source>
</evidence>
<name>A0AAD6X2Q4_9AGAR</name>
<dbReference type="InterPro" id="IPR027417">
    <property type="entry name" value="P-loop_NTPase"/>
</dbReference>
<keyword evidence="3" id="KW-1185">Reference proteome</keyword>
<dbReference type="AlphaFoldDB" id="A0AAD6X2Q4"/>
<gene>
    <name evidence="2" type="ORF">C8F04DRAFT_1235263</name>
</gene>
<feature type="region of interest" description="Disordered" evidence="1">
    <location>
        <begin position="67"/>
        <end position="91"/>
    </location>
</feature>
<protein>
    <submittedName>
        <fullName evidence="2">Uncharacterized protein</fullName>
    </submittedName>
</protein>
<reference evidence="2" key="1">
    <citation type="submission" date="2023-03" db="EMBL/GenBank/DDBJ databases">
        <title>Massive genome expansion in bonnet fungi (Mycena s.s.) driven by repeated elements and novel gene families across ecological guilds.</title>
        <authorList>
            <consortium name="Lawrence Berkeley National Laboratory"/>
            <person name="Harder C.B."/>
            <person name="Miyauchi S."/>
            <person name="Viragh M."/>
            <person name="Kuo A."/>
            <person name="Thoen E."/>
            <person name="Andreopoulos B."/>
            <person name="Lu D."/>
            <person name="Skrede I."/>
            <person name="Drula E."/>
            <person name="Henrissat B."/>
            <person name="Morin E."/>
            <person name="Kohler A."/>
            <person name="Barry K."/>
            <person name="LaButti K."/>
            <person name="Morin E."/>
            <person name="Salamov A."/>
            <person name="Lipzen A."/>
            <person name="Mereny Z."/>
            <person name="Hegedus B."/>
            <person name="Baldrian P."/>
            <person name="Stursova M."/>
            <person name="Weitz H."/>
            <person name="Taylor A."/>
            <person name="Grigoriev I.V."/>
            <person name="Nagy L.G."/>
            <person name="Martin F."/>
            <person name="Kauserud H."/>
        </authorList>
    </citation>
    <scope>NUCLEOTIDE SEQUENCE</scope>
    <source>
        <strain evidence="2">CBHHK200</strain>
    </source>
</reference>